<evidence type="ECO:0000256" key="1">
    <source>
        <dbReference type="SAM" id="MobiDB-lite"/>
    </source>
</evidence>
<reference evidence="2" key="2">
    <citation type="journal article" date="2023" name="IMA Fungus">
        <title>Comparative genomic study of the Penicillium genus elucidates a diverse pangenome and 15 lateral gene transfer events.</title>
        <authorList>
            <person name="Petersen C."/>
            <person name="Sorensen T."/>
            <person name="Nielsen M.R."/>
            <person name="Sondergaard T.E."/>
            <person name="Sorensen J.L."/>
            <person name="Fitzpatrick D.A."/>
            <person name="Frisvad J.C."/>
            <person name="Nielsen K.L."/>
        </authorList>
    </citation>
    <scope>NUCLEOTIDE SEQUENCE</scope>
    <source>
        <strain evidence="2">IBT 30728</strain>
    </source>
</reference>
<reference evidence="2" key="1">
    <citation type="submission" date="2022-12" db="EMBL/GenBank/DDBJ databases">
        <authorList>
            <person name="Petersen C."/>
        </authorList>
    </citation>
    <scope>NUCLEOTIDE SEQUENCE</scope>
    <source>
        <strain evidence="2">IBT 30728</strain>
    </source>
</reference>
<proteinExistence type="predicted"/>
<organism evidence="2 3">
    <name type="scientific">Penicillium diatomitis</name>
    <dbReference type="NCBI Taxonomy" id="2819901"/>
    <lineage>
        <taxon>Eukaryota</taxon>
        <taxon>Fungi</taxon>
        <taxon>Dikarya</taxon>
        <taxon>Ascomycota</taxon>
        <taxon>Pezizomycotina</taxon>
        <taxon>Eurotiomycetes</taxon>
        <taxon>Eurotiomycetidae</taxon>
        <taxon>Eurotiales</taxon>
        <taxon>Aspergillaceae</taxon>
        <taxon>Penicillium</taxon>
    </lineage>
</organism>
<dbReference type="RefSeq" id="XP_056786155.1">
    <property type="nucleotide sequence ID" value="XM_056938778.1"/>
</dbReference>
<comment type="caution">
    <text evidence="2">The sequence shown here is derived from an EMBL/GenBank/DDBJ whole genome shotgun (WGS) entry which is preliminary data.</text>
</comment>
<accession>A0A9X0BJG9</accession>
<dbReference type="Proteomes" id="UP001148312">
    <property type="component" value="Unassembled WGS sequence"/>
</dbReference>
<protein>
    <submittedName>
        <fullName evidence="2">Uncharacterized protein</fullName>
    </submittedName>
</protein>
<evidence type="ECO:0000313" key="3">
    <source>
        <dbReference type="Proteomes" id="UP001148312"/>
    </source>
</evidence>
<name>A0A9X0BJG9_9EURO</name>
<evidence type="ECO:0000313" key="2">
    <source>
        <dbReference type="EMBL" id="KAJ5469565.1"/>
    </source>
</evidence>
<sequence>MNLVLGRLHSSRLRSRPAQLQAAGCSGGPDRVDPADRGAALASTSKKSPLPRATPPDFLGKGVSSVHWVVRIAHGVYWDSVRVAFRAVEDSFRWTGLDGSGSTGPVYRHEE</sequence>
<dbReference type="AlphaFoldDB" id="A0A9X0BJG9"/>
<dbReference type="GeneID" id="81629028"/>
<keyword evidence="3" id="KW-1185">Reference proteome</keyword>
<gene>
    <name evidence="2" type="ORF">N7539_009183</name>
</gene>
<feature type="region of interest" description="Disordered" evidence="1">
    <location>
        <begin position="15"/>
        <end position="54"/>
    </location>
</feature>
<dbReference type="EMBL" id="JAPWDQ010000015">
    <property type="protein sequence ID" value="KAJ5469565.1"/>
    <property type="molecule type" value="Genomic_DNA"/>
</dbReference>